<gene>
    <name evidence="5" type="ORF">HIJ39_08175</name>
</gene>
<protein>
    <submittedName>
        <fullName evidence="5">Aldo/keto reductase</fullName>
    </submittedName>
</protein>
<dbReference type="SUPFAM" id="SSF51430">
    <property type="entry name" value="NAD(P)-linked oxidoreductase"/>
    <property type="match status" value="1"/>
</dbReference>
<dbReference type="GO" id="GO:0016491">
    <property type="term" value="F:oxidoreductase activity"/>
    <property type="evidence" value="ECO:0007669"/>
    <property type="project" value="UniProtKB-KW"/>
</dbReference>
<dbReference type="GO" id="GO:0051596">
    <property type="term" value="P:methylglyoxal catabolic process"/>
    <property type="evidence" value="ECO:0007669"/>
    <property type="project" value="TreeGrafter"/>
</dbReference>
<organism evidence="5 6">
    <name type="scientific">Sulfobacillus harzensis</name>
    <dbReference type="NCBI Taxonomy" id="2729629"/>
    <lineage>
        <taxon>Bacteria</taxon>
        <taxon>Bacillati</taxon>
        <taxon>Bacillota</taxon>
        <taxon>Clostridia</taxon>
        <taxon>Eubacteriales</taxon>
        <taxon>Clostridiales Family XVII. Incertae Sedis</taxon>
        <taxon>Sulfobacillus</taxon>
    </lineage>
</organism>
<reference evidence="5 6" key="1">
    <citation type="submission" date="2020-04" db="EMBL/GenBank/DDBJ databases">
        <authorList>
            <person name="Zhang R."/>
            <person name="Schippers A."/>
        </authorList>
    </citation>
    <scope>NUCLEOTIDE SEQUENCE [LARGE SCALE GENOMIC DNA]</scope>
    <source>
        <strain evidence="5 6">DSM 109850</strain>
    </source>
</reference>
<dbReference type="InterPro" id="IPR036812">
    <property type="entry name" value="NAD(P)_OxRdtase_dom_sf"/>
</dbReference>
<dbReference type="AlphaFoldDB" id="A0A7Y0L2Y4"/>
<dbReference type="Gene3D" id="3.20.20.100">
    <property type="entry name" value="NADP-dependent oxidoreductase domain"/>
    <property type="match status" value="1"/>
</dbReference>
<feature type="domain" description="NADP-dependent oxidoreductase" evidence="4">
    <location>
        <begin position="16"/>
        <end position="316"/>
    </location>
</feature>
<dbReference type="RefSeq" id="WP_169098531.1">
    <property type="nucleotide sequence ID" value="NZ_JABBVZ010000020.1"/>
</dbReference>
<dbReference type="EMBL" id="JABBVZ010000020">
    <property type="protein sequence ID" value="NMP22328.1"/>
    <property type="molecule type" value="Genomic_DNA"/>
</dbReference>
<comment type="caution">
    <text evidence="5">The sequence shown here is derived from an EMBL/GenBank/DDBJ whole genome shotgun (WGS) entry which is preliminary data.</text>
</comment>
<dbReference type="CDD" id="cd19074">
    <property type="entry name" value="Aldo_ket_red_shaker-like"/>
    <property type="match status" value="1"/>
</dbReference>
<dbReference type="InterPro" id="IPR023210">
    <property type="entry name" value="NADP_OxRdtase_dom"/>
</dbReference>
<dbReference type="FunFam" id="3.20.20.100:FF:000004">
    <property type="entry name" value="Oxidoreductase, aldo/keto reductase"/>
    <property type="match status" value="1"/>
</dbReference>
<dbReference type="Pfam" id="PF00248">
    <property type="entry name" value="Aldo_ket_red"/>
    <property type="match status" value="1"/>
</dbReference>
<evidence type="ECO:0000256" key="1">
    <source>
        <dbReference type="ARBA" id="ARBA00006515"/>
    </source>
</evidence>
<evidence type="ECO:0000256" key="3">
    <source>
        <dbReference type="ARBA" id="ARBA00023002"/>
    </source>
</evidence>
<dbReference type="InterPro" id="IPR005399">
    <property type="entry name" value="K_chnl_volt-dep_bsu_KCNAB-rel"/>
</dbReference>
<dbReference type="Proteomes" id="UP000533476">
    <property type="component" value="Unassembled WGS sequence"/>
</dbReference>
<comment type="similarity">
    <text evidence="1">Belongs to the shaker potassium channel beta subunit family.</text>
</comment>
<keyword evidence="3" id="KW-0560">Oxidoreductase</keyword>
<name>A0A7Y0L2Y4_9FIRM</name>
<accession>A0A7Y0L2Y4</accession>
<evidence type="ECO:0000313" key="6">
    <source>
        <dbReference type="Proteomes" id="UP000533476"/>
    </source>
</evidence>
<keyword evidence="6" id="KW-1185">Reference proteome</keyword>
<sequence>MEYRRLGRSGIQVSAIALGSWLTYGTVTEQETAKACIREAFEQGINHFDCANVYGSEPHAAEQFLSDALAPYNRSEYVLTTKAFWPVGPKPNQGGLSRKHLMDQVDKSLKALKTDYVDIFYCHRADPNTEIEETLSAIDDLVRQGKVLYGGISEWQPAQITEALLVQQRLQLNPLRASQPVYNLLNRYIEAGVLPICEQAGIGLVVFSPLAQGLLTGKYKKGQPAPEGSRAANAKVSGSIARMLNDRNLERVDKLAAVAGDLGITLSQLALAWVLRHKAISSALIGASRPEQIRENVKAVEVSLSQEILDRIEAILA</sequence>
<dbReference type="PANTHER" id="PTHR43150">
    <property type="entry name" value="HYPERKINETIC, ISOFORM M"/>
    <property type="match status" value="1"/>
</dbReference>
<keyword evidence="2" id="KW-0521">NADP</keyword>
<dbReference type="PANTHER" id="PTHR43150:SF4">
    <property type="entry name" value="L-GLYCERALDEHYDE 3-PHOSPHATE REDUCTASE"/>
    <property type="match status" value="1"/>
</dbReference>
<dbReference type="GO" id="GO:0005829">
    <property type="term" value="C:cytosol"/>
    <property type="evidence" value="ECO:0007669"/>
    <property type="project" value="UniProtKB-ARBA"/>
</dbReference>
<evidence type="ECO:0000259" key="4">
    <source>
        <dbReference type="Pfam" id="PF00248"/>
    </source>
</evidence>
<proteinExistence type="inferred from homology"/>
<evidence type="ECO:0000256" key="2">
    <source>
        <dbReference type="ARBA" id="ARBA00022857"/>
    </source>
</evidence>
<evidence type="ECO:0000313" key="5">
    <source>
        <dbReference type="EMBL" id="NMP22328.1"/>
    </source>
</evidence>